<accession>A0A366MCM9</accession>
<gene>
    <name evidence="1" type="ORF">ALNOE001_05460</name>
</gene>
<sequence>MVAVPLLSNKMPVSLLPYDMQCSIKAFPSAPLSKTIPCSPLLYVFDRLIIVVQLLSA</sequence>
<dbReference type="AlphaFoldDB" id="A0A366MCM9"/>
<comment type="caution">
    <text evidence="1">The sequence shown here is derived from an EMBL/GenBank/DDBJ whole genome shotgun (WGS) entry which is preliminary data.</text>
</comment>
<evidence type="ECO:0000313" key="2">
    <source>
        <dbReference type="Proteomes" id="UP000253099"/>
    </source>
</evidence>
<evidence type="ECO:0000313" key="1">
    <source>
        <dbReference type="EMBL" id="RBQ23998.1"/>
    </source>
</evidence>
<dbReference type="Proteomes" id="UP000253099">
    <property type="component" value="Unassembled WGS sequence"/>
</dbReference>
<proteinExistence type="predicted"/>
<reference evidence="1 2" key="1">
    <citation type="submission" date="2018-06" db="EMBL/GenBank/DDBJ databases">
        <title>Genomic insight into two independent archaeal endosymbiosis events.</title>
        <authorList>
            <person name="Lind A.E."/>
            <person name="Lewis W.H."/>
            <person name="Spang A."/>
            <person name="Guy L."/>
            <person name="Embley M.T."/>
            <person name="Ettema T.J.G."/>
        </authorList>
    </citation>
    <scope>NUCLEOTIDE SEQUENCE [LARGE SCALE GENOMIC DNA]</scope>
    <source>
        <strain evidence="1">NOE</strain>
    </source>
</reference>
<organism evidence="1 2">
    <name type="scientific">Candidatus Methanobinarius endosymbioticus</name>
    <dbReference type="NCBI Taxonomy" id="2006182"/>
    <lineage>
        <taxon>Archaea</taxon>
        <taxon>Methanobacteriati</taxon>
        <taxon>Methanobacteriota</taxon>
        <taxon>Methanomada group</taxon>
        <taxon>Methanobacteria</taxon>
        <taxon>Methanobacteriales</taxon>
        <taxon>Methanobacteriaceae</taxon>
        <taxon>Candidatus Methanobinarius</taxon>
    </lineage>
</organism>
<name>A0A366MCM9_9EURY</name>
<keyword evidence="2" id="KW-1185">Reference proteome</keyword>
<dbReference type="EMBL" id="NIZT01000012">
    <property type="protein sequence ID" value="RBQ23998.1"/>
    <property type="molecule type" value="Genomic_DNA"/>
</dbReference>
<protein>
    <submittedName>
        <fullName evidence="1">Uncharacterized protein</fullName>
    </submittedName>
</protein>